<dbReference type="OrthoDB" id="10262413at2759"/>
<dbReference type="PANTHER" id="PTHR48079">
    <property type="entry name" value="PROTEIN YEEZ"/>
    <property type="match status" value="1"/>
</dbReference>
<dbReference type="SUPFAM" id="SSF51735">
    <property type="entry name" value="NAD(P)-binding Rossmann-fold domains"/>
    <property type="match status" value="1"/>
</dbReference>
<evidence type="ECO:0000259" key="2">
    <source>
        <dbReference type="Pfam" id="PF01370"/>
    </source>
</evidence>
<dbReference type="GeneID" id="25319807"/>
<organism evidence="3 4">
    <name type="scientific">Rasamsonia emersonii (strain ATCC 16479 / CBS 393.64 / IMI 116815)</name>
    <dbReference type="NCBI Taxonomy" id="1408163"/>
    <lineage>
        <taxon>Eukaryota</taxon>
        <taxon>Fungi</taxon>
        <taxon>Dikarya</taxon>
        <taxon>Ascomycota</taxon>
        <taxon>Pezizomycotina</taxon>
        <taxon>Eurotiomycetes</taxon>
        <taxon>Eurotiomycetidae</taxon>
        <taxon>Eurotiales</taxon>
        <taxon>Trichocomaceae</taxon>
        <taxon>Rasamsonia</taxon>
    </lineage>
</organism>
<dbReference type="InterPro" id="IPR051783">
    <property type="entry name" value="NAD(P)-dependent_oxidoreduct"/>
</dbReference>
<protein>
    <submittedName>
        <fullName evidence="3">NAD dependent epimerase/dehydratase</fullName>
    </submittedName>
</protein>
<dbReference type="GO" id="GO:0005737">
    <property type="term" value="C:cytoplasm"/>
    <property type="evidence" value="ECO:0007669"/>
    <property type="project" value="TreeGrafter"/>
</dbReference>
<dbReference type="PANTHER" id="PTHR48079:SF5">
    <property type="entry name" value="DEPENDENT EPIMERASE_DEHYDRATASE, PUTATIVE (AFU_ORTHOLOGUE AFUA_7G00180)-RELATED"/>
    <property type="match status" value="1"/>
</dbReference>
<dbReference type="CDD" id="cd05262">
    <property type="entry name" value="SDR_a7"/>
    <property type="match status" value="1"/>
</dbReference>
<reference evidence="3 4" key="1">
    <citation type="submission" date="2015-04" db="EMBL/GenBank/DDBJ databases">
        <authorList>
            <person name="Heijne W.H."/>
            <person name="Fedorova N.D."/>
            <person name="Nierman W.C."/>
            <person name="Vollebregt A.W."/>
            <person name="Zhao Z."/>
            <person name="Wu L."/>
            <person name="Kumar M."/>
            <person name="Stam H."/>
            <person name="van den Berg M.A."/>
            <person name="Pel H.J."/>
        </authorList>
    </citation>
    <scope>NUCLEOTIDE SEQUENCE [LARGE SCALE GENOMIC DNA]</scope>
    <source>
        <strain evidence="3 4">CBS 393.64</strain>
    </source>
</reference>
<dbReference type="STRING" id="1408163.A0A0F4YJW3"/>
<dbReference type="InterPro" id="IPR036291">
    <property type="entry name" value="NAD(P)-bd_dom_sf"/>
</dbReference>
<keyword evidence="4" id="KW-1185">Reference proteome</keyword>
<dbReference type="InterPro" id="IPR001509">
    <property type="entry name" value="Epimerase_deHydtase"/>
</dbReference>
<evidence type="ECO:0000256" key="1">
    <source>
        <dbReference type="SAM" id="MobiDB-lite"/>
    </source>
</evidence>
<feature type="domain" description="NAD-dependent epimerase/dehydratase" evidence="2">
    <location>
        <begin position="4"/>
        <end position="227"/>
    </location>
</feature>
<dbReference type="RefSeq" id="XP_013325131.1">
    <property type="nucleotide sequence ID" value="XM_013469677.1"/>
</dbReference>
<name>A0A0F4YJW3_RASE3</name>
<gene>
    <name evidence="3" type="ORF">T310_7535</name>
</gene>
<feature type="region of interest" description="Disordered" evidence="1">
    <location>
        <begin position="113"/>
        <end position="137"/>
    </location>
</feature>
<dbReference type="Pfam" id="PF01370">
    <property type="entry name" value="Epimerase"/>
    <property type="match status" value="1"/>
</dbReference>
<dbReference type="AlphaFoldDB" id="A0A0F4YJW3"/>
<dbReference type="GO" id="GO:0004029">
    <property type="term" value="F:aldehyde dehydrogenase (NAD+) activity"/>
    <property type="evidence" value="ECO:0007669"/>
    <property type="project" value="TreeGrafter"/>
</dbReference>
<dbReference type="EMBL" id="LASV01000447">
    <property type="protein sequence ID" value="KKA18519.1"/>
    <property type="molecule type" value="Genomic_DNA"/>
</dbReference>
<sequence>MTRIFITGATGYIGRVLTELAVSEGYDVHGLSRSDEGDARLRKLGATPVRGELTTLDVLRRESSEADIVFHLAFIHDFASGEFDKLVDIDIAAVDALAEPLQGTDKPLVITSSAGFVQPDPNGGETDEDAPPAPNAPVQRFRTERRALAWAEKGVRVSTIRLPQYVYGRVEGPQTTGFAVLLIKLAAQAGESVYIDSGANRFSSVHVDDAVRLYLLVAKRLKQQQGKTITPGEVFNGTASTSITFKELATAIGAVLNVPVRSITRDEAEQRWGKFLAGFVTIENRASSRKAVQKLGWEPKGLDLLTEIQSGSYVLVAEKLREK</sequence>
<dbReference type="Gene3D" id="3.40.50.720">
    <property type="entry name" value="NAD(P)-binding Rossmann-like Domain"/>
    <property type="match status" value="1"/>
</dbReference>
<comment type="caution">
    <text evidence="3">The sequence shown here is derived from an EMBL/GenBank/DDBJ whole genome shotgun (WGS) entry which is preliminary data.</text>
</comment>
<accession>A0A0F4YJW3</accession>
<evidence type="ECO:0000313" key="3">
    <source>
        <dbReference type="EMBL" id="KKA18519.1"/>
    </source>
</evidence>
<proteinExistence type="predicted"/>
<dbReference type="Proteomes" id="UP000053958">
    <property type="component" value="Unassembled WGS sequence"/>
</dbReference>
<evidence type="ECO:0000313" key="4">
    <source>
        <dbReference type="Proteomes" id="UP000053958"/>
    </source>
</evidence>